<dbReference type="AlphaFoldDB" id="A0AAV9AQX4"/>
<name>A0AAV9AQX4_ACOGR</name>
<reference evidence="2" key="2">
    <citation type="submission" date="2023-06" db="EMBL/GenBank/DDBJ databases">
        <authorList>
            <person name="Ma L."/>
            <person name="Liu K.-W."/>
            <person name="Li Z."/>
            <person name="Hsiao Y.-Y."/>
            <person name="Qi Y."/>
            <person name="Fu T."/>
            <person name="Tang G."/>
            <person name="Zhang D."/>
            <person name="Sun W.-H."/>
            <person name="Liu D.-K."/>
            <person name="Li Y."/>
            <person name="Chen G.-Z."/>
            <person name="Liu X.-D."/>
            <person name="Liao X.-Y."/>
            <person name="Jiang Y.-T."/>
            <person name="Yu X."/>
            <person name="Hao Y."/>
            <person name="Huang J."/>
            <person name="Zhao X.-W."/>
            <person name="Ke S."/>
            <person name="Chen Y.-Y."/>
            <person name="Wu W.-L."/>
            <person name="Hsu J.-L."/>
            <person name="Lin Y.-F."/>
            <person name="Huang M.-D."/>
            <person name="Li C.-Y."/>
            <person name="Huang L."/>
            <person name="Wang Z.-W."/>
            <person name="Zhao X."/>
            <person name="Zhong W.-Y."/>
            <person name="Peng D.-H."/>
            <person name="Ahmad S."/>
            <person name="Lan S."/>
            <person name="Zhang J.-S."/>
            <person name="Tsai W.-C."/>
            <person name="Van De Peer Y."/>
            <person name="Liu Z.-J."/>
        </authorList>
    </citation>
    <scope>NUCLEOTIDE SEQUENCE</scope>
    <source>
        <strain evidence="2">SCP</strain>
        <tissue evidence="2">Leaves</tissue>
    </source>
</reference>
<sequence length="71" mass="8263">MRGWERVRATTVRLGDRGSRSSFSSSERQPSSTTVRLGRVQPQPPGHRTIYVNDREANLHVRFKYFVEDDE</sequence>
<feature type="region of interest" description="Disordered" evidence="1">
    <location>
        <begin position="1"/>
        <end position="49"/>
    </location>
</feature>
<gene>
    <name evidence="2" type="ORF">QJS04_geneDACA014598</name>
</gene>
<dbReference type="Proteomes" id="UP001179952">
    <property type="component" value="Unassembled WGS sequence"/>
</dbReference>
<protein>
    <submittedName>
        <fullName evidence="2">Uncharacterized protein</fullName>
    </submittedName>
</protein>
<evidence type="ECO:0000313" key="3">
    <source>
        <dbReference type="Proteomes" id="UP001179952"/>
    </source>
</evidence>
<accession>A0AAV9AQX4</accession>
<evidence type="ECO:0000313" key="2">
    <source>
        <dbReference type="EMBL" id="KAK1266789.1"/>
    </source>
</evidence>
<proteinExistence type="predicted"/>
<comment type="caution">
    <text evidence="2">The sequence shown here is derived from an EMBL/GenBank/DDBJ whole genome shotgun (WGS) entry which is preliminary data.</text>
</comment>
<keyword evidence="3" id="KW-1185">Reference proteome</keyword>
<reference evidence="2" key="1">
    <citation type="journal article" date="2023" name="Nat. Commun.">
        <title>Diploid and tetraploid genomes of Acorus and the evolution of monocots.</title>
        <authorList>
            <person name="Ma L."/>
            <person name="Liu K.W."/>
            <person name="Li Z."/>
            <person name="Hsiao Y.Y."/>
            <person name="Qi Y."/>
            <person name="Fu T."/>
            <person name="Tang G.D."/>
            <person name="Zhang D."/>
            <person name="Sun W.H."/>
            <person name="Liu D.K."/>
            <person name="Li Y."/>
            <person name="Chen G.Z."/>
            <person name="Liu X.D."/>
            <person name="Liao X.Y."/>
            <person name="Jiang Y.T."/>
            <person name="Yu X."/>
            <person name="Hao Y."/>
            <person name="Huang J."/>
            <person name="Zhao X.W."/>
            <person name="Ke S."/>
            <person name="Chen Y.Y."/>
            <person name="Wu W.L."/>
            <person name="Hsu J.L."/>
            <person name="Lin Y.F."/>
            <person name="Huang M.D."/>
            <person name="Li C.Y."/>
            <person name="Huang L."/>
            <person name="Wang Z.W."/>
            <person name="Zhao X."/>
            <person name="Zhong W.Y."/>
            <person name="Peng D.H."/>
            <person name="Ahmad S."/>
            <person name="Lan S."/>
            <person name="Zhang J.S."/>
            <person name="Tsai W.C."/>
            <person name="Van de Peer Y."/>
            <person name="Liu Z.J."/>
        </authorList>
    </citation>
    <scope>NUCLEOTIDE SEQUENCE</scope>
    <source>
        <strain evidence="2">SCP</strain>
    </source>
</reference>
<feature type="compositionally biased region" description="Basic and acidic residues" evidence="1">
    <location>
        <begin position="1"/>
        <end position="19"/>
    </location>
</feature>
<dbReference type="EMBL" id="JAUJYN010000007">
    <property type="protein sequence ID" value="KAK1266789.1"/>
    <property type="molecule type" value="Genomic_DNA"/>
</dbReference>
<organism evidence="2 3">
    <name type="scientific">Acorus gramineus</name>
    <name type="common">Dwarf sweet flag</name>
    <dbReference type="NCBI Taxonomy" id="55184"/>
    <lineage>
        <taxon>Eukaryota</taxon>
        <taxon>Viridiplantae</taxon>
        <taxon>Streptophyta</taxon>
        <taxon>Embryophyta</taxon>
        <taxon>Tracheophyta</taxon>
        <taxon>Spermatophyta</taxon>
        <taxon>Magnoliopsida</taxon>
        <taxon>Liliopsida</taxon>
        <taxon>Acoraceae</taxon>
        <taxon>Acorus</taxon>
    </lineage>
</organism>
<evidence type="ECO:0000256" key="1">
    <source>
        <dbReference type="SAM" id="MobiDB-lite"/>
    </source>
</evidence>
<feature type="compositionally biased region" description="Low complexity" evidence="1">
    <location>
        <begin position="20"/>
        <end position="32"/>
    </location>
</feature>